<keyword evidence="5 10" id="KW-0133">Cell shape</keyword>
<feature type="binding site" evidence="10">
    <location>
        <position position="166"/>
    </location>
    <ligand>
        <name>UDP-N-acetyl-alpha-D-glucosamine</name>
        <dbReference type="ChEBI" id="CHEBI:57705"/>
    </ligand>
</feature>
<keyword evidence="1 10" id="KW-1003">Cell membrane</keyword>
<dbReference type="GO" id="GO:0005886">
    <property type="term" value="C:plasma membrane"/>
    <property type="evidence" value="ECO:0007669"/>
    <property type="project" value="UniProtKB-SubCell"/>
</dbReference>
<keyword evidence="14" id="KW-1185">Reference proteome</keyword>
<feature type="binding site" evidence="10">
    <location>
        <position position="285"/>
    </location>
    <ligand>
        <name>UDP-N-acetyl-alpha-D-glucosamine</name>
        <dbReference type="ChEBI" id="CHEBI:57705"/>
    </ligand>
</feature>
<dbReference type="RefSeq" id="WP_124025949.1">
    <property type="nucleotide sequence ID" value="NZ_JBHRSN010000005.1"/>
</dbReference>
<sequence length="355" mass="37790">MPSAIVMAGGTGGHIFPALAVADRLREQGWHIHWLGTADRMEAEIVPRRGYEIHFLPVKGLRGKGLFNMLLAVFGLIRSTLNAMGLIKRVKPDLVLGFGGYPSAPGGIAAKLARTPLIIHEQNAVPGLTNRLLGKLADEVLLGFPQASKVFAQKGIASEVVGNPIRTDIKEKVGKAIDGTLNLFIVGGSLGAQALNETLPLVCKAFDNLNIVHQCGKGNQYAVAEAYAKEGVNAQVADFIDDVASHYAWADAIICRAGALTVSEIAQAGVAACFVPLPHAVDDHQTKNAQSLVEKGAAFLVPQATLFDGLTEAISQWLNNPQLCADMGEKAKKVLPKNATIRIVEKCEQRVVESA</sequence>
<dbReference type="CDD" id="cd03785">
    <property type="entry name" value="GT28_MurG"/>
    <property type="match status" value="1"/>
</dbReference>
<dbReference type="Proteomes" id="UP000275281">
    <property type="component" value="Unassembled WGS sequence"/>
</dbReference>
<evidence type="ECO:0000259" key="11">
    <source>
        <dbReference type="Pfam" id="PF03033"/>
    </source>
</evidence>
<accession>A0A3N5Y4U3</accession>
<dbReference type="GO" id="GO:0005975">
    <property type="term" value="P:carbohydrate metabolic process"/>
    <property type="evidence" value="ECO:0007669"/>
    <property type="project" value="InterPro"/>
</dbReference>
<feature type="binding site" evidence="10">
    <location>
        <begin position="259"/>
        <end position="264"/>
    </location>
    <ligand>
        <name>UDP-N-acetyl-alpha-D-glucosamine</name>
        <dbReference type="ChEBI" id="CHEBI:57705"/>
    </ligand>
</feature>
<comment type="similarity">
    <text evidence="10">Belongs to the glycosyltransferase 28 family. MurG subfamily.</text>
</comment>
<gene>
    <name evidence="10 13" type="primary">murG</name>
    <name evidence="13" type="ORF">DRW07_00595</name>
</gene>
<dbReference type="InterPro" id="IPR007235">
    <property type="entry name" value="Glyco_trans_28_C"/>
</dbReference>
<feature type="binding site" evidence="10">
    <location>
        <position position="123"/>
    </location>
    <ligand>
        <name>UDP-N-acetyl-alpha-D-glucosamine</name>
        <dbReference type="ChEBI" id="CHEBI:57705"/>
    </ligand>
</feature>
<evidence type="ECO:0000256" key="5">
    <source>
        <dbReference type="ARBA" id="ARBA00022960"/>
    </source>
</evidence>
<dbReference type="GO" id="GO:0009252">
    <property type="term" value="P:peptidoglycan biosynthetic process"/>
    <property type="evidence" value="ECO:0007669"/>
    <property type="project" value="UniProtKB-UniRule"/>
</dbReference>
<evidence type="ECO:0000256" key="4">
    <source>
        <dbReference type="ARBA" id="ARBA00022679"/>
    </source>
</evidence>
<dbReference type="GO" id="GO:0008360">
    <property type="term" value="P:regulation of cell shape"/>
    <property type="evidence" value="ECO:0007669"/>
    <property type="project" value="UniProtKB-KW"/>
</dbReference>
<dbReference type="GO" id="GO:0051301">
    <property type="term" value="P:cell division"/>
    <property type="evidence" value="ECO:0007669"/>
    <property type="project" value="UniProtKB-KW"/>
</dbReference>
<comment type="caution">
    <text evidence="13">The sequence shown here is derived from an EMBL/GenBank/DDBJ whole genome shotgun (WGS) entry which is preliminary data.</text>
</comment>
<name>A0A3N5Y4U3_9ALTE</name>
<dbReference type="Pfam" id="PF03033">
    <property type="entry name" value="Glyco_transf_28"/>
    <property type="match status" value="1"/>
</dbReference>
<dbReference type="NCBIfam" id="TIGR01133">
    <property type="entry name" value="murG"/>
    <property type="match status" value="1"/>
</dbReference>
<dbReference type="InterPro" id="IPR006009">
    <property type="entry name" value="GlcNAc_MurG"/>
</dbReference>
<evidence type="ECO:0000256" key="8">
    <source>
        <dbReference type="ARBA" id="ARBA00023306"/>
    </source>
</evidence>
<comment type="subcellular location">
    <subcellularLocation>
        <location evidence="10">Cell membrane</location>
        <topology evidence="10">Peripheral membrane protein</topology>
        <orientation evidence="10">Cytoplasmic side</orientation>
    </subcellularLocation>
</comment>
<evidence type="ECO:0000256" key="9">
    <source>
        <dbReference type="ARBA" id="ARBA00023316"/>
    </source>
</evidence>
<dbReference type="SUPFAM" id="SSF53756">
    <property type="entry name" value="UDP-Glycosyltransferase/glycogen phosphorylase"/>
    <property type="match status" value="1"/>
</dbReference>
<comment type="function">
    <text evidence="10">Cell wall formation. Catalyzes the transfer of a GlcNAc subunit on undecaprenyl-pyrophosphoryl-MurNAc-pentapeptide (lipid intermediate I) to form undecaprenyl-pyrophosphoryl-MurNAc-(pentapeptide)GlcNAc (lipid intermediate II).</text>
</comment>
<comment type="pathway">
    <text evidence="10">Cell wall biogenesis; peptidoglycan biosynthesis.</text>
</comment>
<keyword evidence="4 10" id="KW-0808">Transferase</keyword>
<dbReference type="EC" id="2.4.1.227" evidence="10"/>
<feature type="binding site" evidence="10">
    <location>
        <position position="240"/>
    </location>
    <ligand>
        <name>UDP-N-acetyl-alpha-D-glucosamine</name>
        <dbReference type="ChEBI" id="CHEBI:57705"/>
    </ligand>
</feature>
<dbReference type="AlphaFoldDB" id="A0A3N5Y4U3"/>
<dbReference type="HAMAP" id="MF_00033">
    <property type="entry name" value="MurG"/>
    <property type="match status" value="1"/>
</dbReference>
<keyword evidence="6 10" id="KW-0573">Peptidoglycan synthesis</keyword>
<keyword evidence="8 10" id="KW-0131">Cell cycle</keyword>
<feature type="binding site" evidence="10">
    <location>
        <begin position="11"/>
        <end position="13"/>
    </location>
    <ligand>
        <name>UDP-N-acetyl-alpha-D-glucosamine</name>
        <dbReference type="ChEBI" id="CHEBI:57705"/>
    </ligand>
</feature>
<evidence type="ECO:0000256" key="7">
    <source>
        <dbReference type="ARBA" id="ARBA00023136"/>
    </source>
</evidence>
<evidence type="ECO:0000256" key="10">
    <source>
        <dbReference type="HAMAP-Rule" id="MF_00033"/>
    </source>
</evidence>
<dbReference type="Pfam" id="PF04101">
    <property type="entry name" value="Glyco_tran_28_C"/>
    <property type="match status" value="1"/>
</dbReference>
<dbReference type="GO" id="GO:0071555">
    <property type="term" value="P:cell wall organization"/>
    <property type="evidence" value="ECO:0007669"/>
    <property type="project" value="UniProtKB-KW"/>
</dbReference>
<dbReference type="EMBL" id="RPOK01000001">
    <property type="protein sequence ID" value="RPJ67946.1"/>
    <property type="molecule type" value="Genomic_DNA"/>
</dbReference>
<keyword evidence="2 10" id="KW-0132">Cell division</keyword>
<evidence type="ECO:0000313" key="14">
    <source>
        <dbReference type="Proteomes" id="UP000275281"/>
    </source>
</evidence>
<feature type="binding site" evidence="10">
    <location>
        <position position="189"/>
    </location>
    <ligand>
        <name>UDP-N-acetyl-alpha-D-glucosamine</name>
        <dbReference type="ChEBI" id="CHEBI:57705"/>
    </ligand>
</feature>
<evidence type="ECO:0000256" key="3">
    <source>
        <dbReference type="ARBA" id="ARBA00022676"/>
    </source>
</evidence>
<dbReference type="Gene3D" id="3.40.50.2000">
    <property type="entry name" value="Glycogen Phosphorylase B"/>
    <property type="match status" value="2"/>
</dbReference>
<dbReference type="InterPro" id="IPR004276">
    <property type="entry name" value="GlycoTrans_28_N"/>
</dbReference>
<dbReference type="PANTHER" id="PTHR21015">
    <property type="entry name" value="UDP-N-ACETYLGLUCOSAMINE--N-ACETYLMURAMYL-(PENTAPEPTIDE) PYROPHOSPHORYL-UNDECAPRENOL N-ACETYLGLUCOSAMINE TRANSFERASE 1"/>
    <property type="match status" value="1"/>
</dbReference>
<evidence type="ECO:0000256" key="2">
    <source>
        <dbReference type="ARBA" id="ARBA00022618"/>
    </source>
</evidence>
<dbReference type="PANTHER" id="PTHR21015:SF22">
    <property type="entry name" value="GLYCOSYLTRANSFERASE"/>
    <property type="match status" value="1"/>
</dbReference>
<organism evidence="13 14">
    <name type="scientific">Alteromonas sediminis</name>
    <dbReference type="NCBI Taxonomy" id="2259342"/>
    <lineage>
        <taxon>Bacteria</taxon>
        <taxon>Pseudomonadati</taxon>
        <taxon>Pseudomonadota</taxon>
        <taxon>Gammaproteobacteria</taxon>
        <taxon>Alteromonadales</taxon>
        <taxon>Alteromonadaceae</taxon>
        <taxon>Alteromonas/Salinimonas group</taxon>
        <taxon>Alteromonas</taxon>
    </lineage>
</organism>
<dbReference type="UniPathway" id="UPA00219"/>
<keyword evidence="9 10" id="KW-0961">Cell wall biogenesis/degradation</keyword>
<evidence type="ECO:0000256" key="6">
    <source>
        <dbReference type="ARBA" id="ARBA00022984"/>
    </source>
</evidence>
<evidence type="ECO:0000313" key="13">
    <source>
        <dbReference type="EMBL" id="RPJ67946.1"/>
    </source>
</evidence>
<feature type="domain" description="Glycosyl transferase family 28 C-terminal" evidence="12">
    <location>
        <begin position="183"/>
        <end position="331"/>
    </location>
</feature>
<reference evidence="13 14" key="1">
    <citation type="submission" date="2018-11" db="EMBL/GenBank/DDBJ databases">
        <authorList>
            <person name="Ye M.-Q."/>
            <person name="Du Z.-J."/>
        </authorList>
    </citation>
    <scope>NUCLEOTIDE SEQUENCE [LARGE SCALE GENOMIC DNA]</scope>
    <source>
        <strain evidence="13 14">U0105</strain>
    </source>
</reference>
<proteinExistence type="inferred from homology"/>
<protein>
    <recommendedName>
        <fullName evidence="10">UDP-N-acetylglucosamine--N-acetylmuramyl-(pentapeptide) pyrophosphoryl-undecaprenol N-acetylglucosamine transferase</fullName>
        <ecNumber evidence="10">2.4.1.227</ecNumber>
    </recommendedName>
    <alternativeName>
        <fullName evidence="10">Undecaprenyl-PP-MurNAc-pentapeptide-UDPGlcNAc GlcNAc transferase</fullName>
    </alternativeName>
</protein>
<evidence type="ECO:0000259" key="12">
    <source>
        <dbReference type="Pfam" id="PF04101"/>
    </source>
</evidence>
<dbReference type="GO" id="GO:0050511">
    <property type="term" value="F:undecaprenyldiphospho-muramoylpentapeptide beta-N-acetylglucosaminyltransferase activity"/>
    <property type="evidence" value="ECO:0007669"/>
    <property type="project" value="UniProtKB-UniRule"/>
</dbReference>
<dbReference type="OrthoDB" id="9808936at2"/>
<keyword evidence="7 10" id="KW-0472">Membrane</keyword>
<evidence type="ECO:0000256" key="1">
    <source>
        <dbReference type="ARBA" id="ARBA00022475"/>
    </source>
</evidence>
<feature type="domain" description="Glycosyltransferase family 28 N-terminal" evidence="11">
    <location>
        <begin position="5"/>
        <end position="141"/>
    </location>
</feature>
<keyword evidence="3 10" id="KW-0328">Glycosyltransferase</keyword>
<dbReference type="GO" id="GO:0051991">
    <property type="term" value="F:UDP-N-acetyl-D-glucosamine:N-acetylmuramoyl-L-alanyl-D-glutamyl-meso-2,6-diaminopimelyl-D-alanyl-D-alanine-diphosphoundecaprenol 4-beta-N-acetylglucosaminlytransferase activity"/>
    <property type="evidence" value="ECO:0007669"/>
    <property type="project" value="RHEA"/>
</dbReference>
<comment type="catalytic activity">
    <reaction evidence="10">
        <text>di-trans,octa-cis-undecaprenyl diphospho-N-acetyl-alpha-D-muramoyl-L-alanyl-D-glutamyl-meso-2,6-diaminopimeloyl-D-alanyl-D-alanine + UDP-N-acetyl-alpha-D-glucosamine = di-trans,octa-cis-undecaprenyl diphospho-[N-acetyl-alpha-D-glucosaminyl-(1-&gt;4)]-N-acetyl-alpha-D-muramoyl-L-alanyl-D-glutamyl-meso-2,6-diaminopimeloyl-D-alanyl-D-alanine + UDP + H(+)</text>
        <dbReference type="Rhea" id="RHEA:31227"/>
        <dbReference type="ChEBI" id="CHEBI:15378"/>
        <dbReference type="ChEBI" id="CHEBI:57705"/>
        <dbReference type="ChEBI" id="CHEBI:58223"/>
        <dbReference type="ChEBI" id="CHEBI:61387"/>
        <dbReference type="ChEBI" id="CHEBI:61388"/>
        <dbReference type="EC" id="2.4.1.227"/>
    </reaction>
</comment>